<reference key="1">
    <citation type="submission" date="2010-09" db="EMBL/GenBank/DDBJ databases">
        <authorList>
            <person name="Roh H."/>
            <person name="Ko H.-J."/>
            <person name="Kim D."/>
            <person name="Choi D.G."/>
            <person name="Park S."/>
            <person name="Kim S."/>
            <person name="Kim K.H."/>
            <person name="Chang I.S."/>
            <person name="Choi I.-G."/>
        </authorList>
    </citation>
    <scope>NUCLEOTIDE SEQUENCE</scope>
    <source>
        <strain>KIST612</strain>
    </source>
</reference>
<gene>
    <name evidence="1" type="ordered locus">ELI_2624</name>
</gene>
<keyword evidence="2" id="KW-1185">Reference proteome</keyword>
<accession>E3GNB0</accession>
<sequence length="19" mass="2307">MMYYNPLKEMMEKALKASK</sequence>
<name>E3GNB0_9FIRM</name>
<dbReference type="KEGG" id="elm:ELI_2624"/>
<dbReference type="AlphaFoldDB" id="E3GNB0"/>
<proteinExistence type="predicted"/>
<organism evidence="1 2">
    <name type="scientific">Eubacterium callanderi</name>
    <dbReference type="NCBI Taxonomy" id="53442"/>
    <lineage>
        <taxon>Bacteria</taxon>
        <taxon>Bacillati</taxon>
        <taxon>Bacillota</taxon>
        <taxon>Clostridia</taxon>
        <taxon>Eubacteriales</taxon>
        <taxon>Eubacteriaceae</taxon>
        <taxon>Eubacterium</taxon>
    </lineage>
</organism>
<evidence type="ECO:0000313" key="1">
    <source>
        <dbReference type="EMBL" id="ADO37605.1"/>
    </source>
</evidence>
<dbReference type="HOGENOM" id="CLU_3429798_0_0_9"/>
<protein>
    <submittedName>
        <fullName evidence="1">Uncharacterized protein</fullName>
    </submittedName>
</protein>
<dbReference type="Proteomes" id="UP000006873">
    <property type="component" value="Chromosome"/>
</dbReference>
<evidence type="ECO:0000313" key="2">
    <source>
        <dbReference type="Proteomes" id="UP000006873"/>
    </source>
</evidence>
<dbReference type="EMBL" id="CP002273">
    <property type="protein sequence ID" value="ADO37605.1"/>
    <property type="molecule type" value="Genomic_DNA"/>
</dbReference>
<reference evidence="1 2" key="2">
    <citation type="journal article" date="2011" name="J. Bacteriol.">
        <title>Complete genome sequence of a carbon monoxide-utilizing acetogen, Eubacterium limosum KIST612.</title>
        <authorList>
            <person name="Roh H."/>
            <person name="Ko H.J."/>
            <person name="Kim D."/>
            <person name="Choi D.G."/>
            <person name="Park S."/>
            <person name="Kim S."/>
            <person name="Chang I.S."/>
            <person name="Choi I.G."/>
        </authorList>
    </citation>
    <scope>NUCLEOTIDE SEQUENCE [LARGE SCALE GENOMIC DNA]</scope>
    <source>
        <strain evidence="1 2">KIST612</strain>
    </source>
</reference>